<dbReference type="PROSITE" id="PS00470">
    <property type="entry name" value="IDH_IMDH"/>
    <property type="match status" value="1"/>
</dbReference>
<evidence type="ECO:0000256" key="10">
    <source>
        <dbReference type="ARBA" id="ARBA00023002"/>
    </source>
</evidence>
<dbReference type="SMART" id="SM01329">
    <property type="entry name" value="Iso_dh"/>
    <property type="match status" value="1"/>
</dbReference>
<evidence type="ECO:0000256" key="4">
    <source>
        <dbReference type="ARBA" id="ARBA00007769"/>
    </source>
</evidence>
<sequence length="380" mass="40943">MLAIRSLSARQCLRAAPRAATWSVANKRFYSTPSDRVAKYEGTQDAKGNYLVSLIEGDGIGPEISESVKDIFSAAKIPIAWEPVDVTPIIKDGKTAIPDAAIESIKKNKIALKGPLATPVGKGHVSLNLTLRRTFNLFANLRPCRSVAGFKTPYDGVDTVLIRENTEGEYSGIEHVVVDGVVQSIKLITREASERVLRFAFQHAQSIGRTKVRVVHKATIMKMSDGLFLNVARRVAKDFPDIEFDAELLDNTCLKMVTDPNPYNDKVLVMPNLYGDILSDMCAGLIGGLGLTPSGNIGDECSIFEAVHGSAPDIAGKGLANPTALLLSSIMMLRHMGLTDKAVQIEKAIFDTMAEGKALTGDLGGKAKTSEYAAAIISRL</sequence>
<dbReference type="Gene3D" id="3.40.718.10">
    <property type="entry name" value="Isopropylmalate Dehydrogenase"/>
    <property type="match status" value="1"/>
</dbReference>
<evidence type="ECO:0000259" key="15">
    <source>
        <dbReference type="SMART" id="SM01329"/>
    </source>
</evidence>
<keyword evidence="7" id="KW-0479">Metal-binding</keyword>
<dbReference type="Proteomes" id="UP000076863">
    <property type="component" value="Unassembled WGS sequence"/>
</dbReference>
<comment type="similarity">
    <text evidence="4">Belongs to the isocitrate and isopropylmalate dehydrogenases family.</text>
</comment>
<evidence type="ECO:0000256" key="14">
    <source>
        <dbReference type="ARBA" id="ARBA00072026"/>
    </source>
</evidence>
<keyword evidence="9" id="KW-0809">Transit peptide</keyword>
<dbReference type="GO" id="GO:0006099">
    <property type="term" value="P:tricarboxylic acid cycle"/>
    <property type="evidence" value="ECO:0007669"/>
    <property type="project" value="InterPro"/>
</dbReference>
<evidence type="ECO:0000256" key="7">
    <source>
        <dbReference type="ARBA" id="ARBA00022723"/>
    </source>
</evidence>
<evidence type="ECO:0000313" key="16">
    <source>
        <dbReference type="EMBL" id="OAA41111.1"/>
    </source>
</evidence>
<evidence type="ECO:0000256" key="13">
    <source>
        <dbReference type="ARBA" id="ARBA00030683"/>
    </source>
</evidence>
<dbReference type="InterPro" id="IPR004434">
    <property type="entry name" value="Isocitrate_DH_NAD"/>
</dbReference>
<comment type="cofactor">
    <cofactor evidence="2">
        <name>Mn(2+)</name>
        <dbReference type="ChEBI" id="CHEBI:29035"/>
    </cofactor>
</comment>
<evidence type="ECO:0000256" key="8">
    <source>
        <dbReference type="ARBA" id="ARBA00022842"/>
    </source>
</evidence>
<proteinExistence type="inferred from homology"/>
<evidence type="ECO:0000256" key="9">
    <source>
        <dbReference type="ARBA" id="ARBA00022946"/>
    </source>
</evidence>
<dbReference type="GO" id="GO:0006102">
    <property type="term" value="P:isocitrate metabolic process"/>
    <property type="evidence" value="ECO:0007669"/>
    <property type="project" value="TreeGrafter"/>
</dbReference>
<comment type="catalytic activity">
    <reaction evidence="1">
        <text>D-threo-isocitrate + NAD(+) = 2-oxoglutarate + CO2 + NADH</text>
        <dbReference type="Rhea" id="RHEA:23632"/>
        <dbReference type="ChEBI" id="CHEBI:15562"/>
        <dbReference type="ChEBI" id="CHEBI:16526"/>
        <dbReference type="ChEBI" id="CHEBI:16810"/>
        <dbReference type="ChEBI" id="CHEBI:57540"/>
        <dbReference type="ChEBI" id="CHEBI:57945"/>
        <dbReference type="EC" id="1.1.1.41"/>
    </reaction>
</comment>
<feature type="domain" description="Isopropylmalate dehydrogenase-like" evidence="15">
    <location>
        <begin position="51"/>
        <end position="376"/>
    </location>
</feature>
<dbReference type="GO" id="GO:0000287">
    <property type="term" value="F:magnesium ion binding"/>
    <property type="evidence" value="ECO:0007669"/>
    <property type="project" value="InterPro"/>
</dbReference>
<evidence type="ECO:0000256" key="5">
    <source>
        <dbReference type="ARBA" id="ARBA00011567"/>
    </source>
</evidence>
<evidence type="ECO:0000256" key="3">
    <source>
        <dbReference type="ARBA" id="ARBA00001946"/>
    </source>
</evidence>
<evidence type="ECO:0000256" key="6">
    <source>
        <dbReference type="ARBA" id="ARBA00013012"/>
    </source>
</evidence>
<dbReference type="GO" id="GO:0005739">
    <property type="term" value="C:mitochondrion"/>
    <property type="evidence" value="ECO:0007669"/>
    <property type="project" value="TreeGrafter"/>
</dbReference>
<dbReference type="GO" id="GO:0051287">
    <property type="term" value="F:NAD binding"/>
    <property type="evidence" value="ECO:0007669"/>
    <property type="project" value="InterPro"/>
</dbReference>
<dbReference type="NCBIfam" id="TIGR00175">
    <property type="entry name" value="mito_nad_idh"/>
    <property type="match status" value="1"/>
</dbReference>
<dbReference type="PANTHER" id="PTHR11835:SF34">
    <property type="entry name" value="ISOCITRATE DEHYDROGENASE [NAD] SUBUNIT ALPHA, MITOCHONDRIAL"/>
    <property type="match status" value="1"/>
</dbReference>
<reference evidence="16 17" key="1">
    <citation type="journal article" date="2016" name="Genome Biol. Evol.">
        <title>Divergent and convergent evolution of fungal pathogenicity.</title>
        <authorList>
            <person name="Shang Y."/>
            <person name="Xiao G."/>
            <person name="Zheng P."/>
            <person name="Cen K."/>
            <person name="Zhan S."/>
            <person name="Wang C."/>
        </authorList>
    </citation>
    <scope>NUCLEOTIDE SEQUENCE [LARGE SCALE GENOMIC DNA]</scope>
    <source>
        <strain evidence="16 17">RCEF 3172</strain>
    </source>
</reference>
<keyword evidence="8" id="KW-0460">Magnesium</keyword>
<keyword evidence="11" id="KW-0520">NAD</keyword>
<dbReference type="PANTHER" id="PTHR11835">
    <property type="entry name" value="DECARBOXYLATING DEHYDROGENASES-ISOCITRATE, ISOPROPYLMALATE, TARTRATE"/>
    <property type="match status" value="1"/>
</dbReference>
<keyword evidence="17" id="KW-1185">Reference proteome</keyword>
<protein>
    <recommendedName>
        <fullName evidence="14">Isocitrate dehydrogenase [NAD] subunit 2, mitochondrial</fullName>
        <ecNumber evidence="6">1.1.1.41</ecNumber>
    </recommendedName>
    <alternativeName>
        <fullName evidence="13">Isocitric dehydrogenase</fullName>
    </alternativeName>
    <alternativeName>
        <fullName evidence="12">NAD(+)-specific ICDH</fullName>
    </alternativeName>
</protein>
<name>A0A167CEI8_9HYPO</name>
<keyword evidence="10" id="KW-0560">Oxidoreductase</keyword>
<dbReference type="FunFam" id="3.40.718.10:FF:000003">
    <property type="entry name" value="Isocitrate dehydrogenase [NAD] subunit, mitochondrial"/>
    <property type="match status" value="1"/>
</dbReference>
<organism evidence="16 17">
    <name type="scientific">Beauveria brongniartii RCEF 3172</name>
    <dbReference type="NCBI Taxonomy" id="1081107"/>
    <lineage>
        <taxon>Eukaryota</taxon>
        <taxon>Fungi</taxon>
        <taxon>Dikarya</taxon>
        <taxon>Ascomycota</taxon>
        <taxon>Pezizomycotina</taxon>
        <taxon>Sordariomycetes</taxon>
        <taxon>Hypocreomycetidae</taxon>
        <taxon>Hypocreales</taxon>
        <taxon>Cordycipitaceae</taxon>
        <taxon>Beauveria</taxon>
        <taxon>Beauveria brongniartii</taxon>
    </lineage>
</organism>
<evidence type="ECO:0000313" key="17">
    <source>
        <dbReference type="Proteomes" id="UP000076863"/>
    </source>
</evidence>
<dbReference type="Pfam" id="PF00180">
    <property type="entry name" value="Iso_dh"/>
    <property type="match status" value="1"/>
</dbReference>
<gene>
    <name evidence="16" type="ORF">BBO_05647</name>
</gene>
<evidence type="ECO:0000256" key="2">
    <source>
        <dbReference type="ARBA" id="ARBA00001936"/>
    </source>
</evidence>
<dbReference type="EC" id="1.1.1.41" evidence="6"/>
<dbReference type="GO" id="GO:0004449">
    <property type="term" value="F:isocitrate dehydrogenase (NAD+) activity"/>
    <property type="evidence" value="ECO:0007669"/>
    <property type="project" value="UniProtKB-EC"/>
</dbReference>
<dbReference type="InterPro" id="IPR024084">
    <property type="entry name" value="IsoPropMal-DH-like_dom"/>
</dbReference>
<dbReference type="AlphaFoldDB" id="A0A167CEI8"/>
<evidence type="ECO:0000256" key="11">
    <source>
        <dbReference type="ARBA" id="ARBA00023027"/>
    </source>
</evidence>
<dbReference type="EMBL" id="AZHA01000017">
    <property type="protein sequence ID" value="OAA41111.1"/>
    <property type="molecule type" value="Genomic_DNA"/>
</dbReference>
<accession>A0A167CEI8</accession>
<evidence type="ECO:0000256" key="12">
    <source>
        <dbReference type="ARBA" id="ARBA00030631"/>
    </source>
</evidence>
<dbReference type="SUPFAM" id="SSF53659">
    <property type="entry name" value="Isocitrate/Isopropylmalate dehydrogenase-like"/>
    <property type="match status" value="1"/>
</dbReference>
<dbReference type="OrthoDB" id="10261637at2759"/>
<comment type="caution">
    <text evidence="16">The sequence shown here is derived from an EMBL/GenBank/DDBJ whole genome shotgun (WGS) entry which is preliminary data.</text>
</comment>
<evidence type="ECO:0000256" key="1">
    <source>
        <dbReference type="ARBA" id="ARBA00000837"/>
    </source>
</evidence>
<comment type="cofactor">
    <cofactor evidence="3">
        <name>Mg(2+)</name>
        <dbReference type="ChEBI" id="CHEBI:18420"/>
    </cofactor>
</comment>
<dbReference type="InterPro" id="IPR019818">
    <property type="entry name" value="IsoCit/isopropylmalate_DH_CS"/>
</dbReference>
<comment type="subunit">
    <text evidence="5">Octamer of two non-identical subunits IDH1 and IDH2.</text>
</comment>